<feature type="coiled-coil region" evidence="6">
    <location>
        <begin position="170"/>
        <end position="218"/>
    </location>
</feature>
<feature type="compositionally biased region" description="Basic and acidic residues" evidence="7">
    <location>
        <begin position="371"/>
        <end position="388"/>
    </location>
</feature>
<dbReference type="GO" id="GO:0030261">
    <property type="term" value="P:chromosome condensation"/>
    <property type="evidence" value="ECO:0007669"/>
    <property type="project" value="InterPro"/>
</dbReference>
<dbReference type="GO" id="GO:0016887">
    <property type="term" value="F:ATP hydrolysis activity"/>
    <property type="evidence" value="ECO:0007669"/>
    <property type="project" value="InterPro"/>
</dbReference>
<dbReference type="GO" id="GO:0003677">
    <property type="term" value="F:DNA binding"/>
    <property type="evidence" value="ECO:0007669"/>
    <property type="project" value="UniProtKB-UniRule"/>
</dbReference>
<dbReference type="SUPFAM" id="SSF52540">
    <property type="entry name" value="P-loop containing nucleoside triphosphate hydrolases"/>
    <property type="match status" value="1"/>
</dbReference>
<evidence type="ECO:0000256" key="7">
    <source>
        <dbReference type="SAM" id="MobiDB-lite"/>
    </source>
</evidence>
<feature type="coiled-coil region" evidence="6">
    <location>
        <begin position="972"/>
        <end position="1009"/>
    </location>
</feature>
<comment type="function">
    <text evidence="6">Required for chromosome condensation and partitioning.</text>
</comment>
<reference evidence="10" key="1">
    <citation type="submission" date="2006-12" db="EMBL/GenBank/DDBJ databases">
        <title>Complete sequence of Halorhodospira halophila SL1.</title>
        <authorList>
            <consortium name="US DOE Joint Genome Institute"/>
            <person name="Copeland A."/>
            <person name="Lucas S."/>
            <person name="Lapidus A."/>
            <person name="Barry K."/>
            <person name="Detter J.C."/>
            <person name="Glavina del Rio T."/>
            <person name="Hammon N."/>
            <person name="Israni S."/>
            <person name="Dalin E."/>
            <person name="Tice H."/>
            <person name="Pitluck S."/>
            <person name="Saunders E."/>
            <person name="Brettin T."/>
            <person name="Bruce D."/>
            <person name="Han C."/>
            <person name="Tapia R."/>
            <person name="Schmutz J."/>
            <person name="Larimer F."/>
            <person name="Land M."/>
            <person name="Hauser L."/>
            <person name="Kyrpides N."/>
            <person name="Mikhailova N."/>
            <person name="Hoff W."/>
            <person name="Richardson P."/>
        </authorList>
    </citation>
    <scope>NUCLEOTIDE SEQUENCE [LARGE SCALE GENOMIC DNA]</scope>
    <source>
        <strain evidence="10">DSM 244 / SL1</strain>
    </source>
</reference>
<evidence type="ECO:0000256" key="3">
    <source>
        <dbReference type="ARBA" id="ARBA00022840"/>
    </source>
</evidence>
<comment type="subcellular location">
    <subcellularLocation>
        <location evidence="6">Cytoplasm</location>
    </subcellularLocation>
</comment>
<evidence type="ECO:0000256" key="2">
    <source>
        <dbReference type="ARBA" id="ARBA00022741"/>
    </source>
</evidence>
<feature type="compositionally biased region" description="Acidic residues" evidence="7">
    <location>
        <begin position="355"/>
        <end position="365"/>
    </location>
</feature>
<keyword evidence="5 6" id="KW-0238">DNA-binding</keyword>
<keyword evidence="1 6" id="KW-0963">Cytoplasm</keyword>
<comment type="subunit">
    <text evidence="6">Homodimer.</text>
</comment>
<sequence>MHLKRIKLAGFKSFVDPTSVPLPGRMVAVVGPNGCGKSNIIDAVRWVMGESSAKHLRGESMTDVIFSGSSARSPVGKASIELVFDNSDGAIGGQYAAYNEISVKRQVNREGQSQYSLNGTRCRRRDISDVFMGTGLRPRGYTIIEQGMISRVIESRPEELRVYLEEAAGISVYKERRRETERRIRDTRENLERLEDVRDEVHKQLEKLRRQAETAERYRTYKAEERRLRGELSLLRLRDLDQRIGERDASIRDQENQREAAVAEQRRAEREIEALRESARERHEALNTIQGRYYEIGAEIASVDERIQSARDLRRRREEELAEASRALEELDGTVTADQEKRAVLEERVEELEPALEAASEEEQVAESAQEDARGRLDAWRDEADSVRSEQTAAQRREEVERTRHDAAARRVRELDERIEALDDEHESVDLHALESAISELEAEEEQLSAELEDLQQRRDAAAEELETRAAERDQVAQELEAAREAVSGTRARLTSLETLQESALGRRGDERHAWLERRGWAGAPRLAETVRVDEGWQRAVEAILGDALQGVCIEPHSLPSEGAPDGGPLTLVGDAQQLPAPEEDRLAARVHGSEAARELLAGIRCAADAAAAEALRPGLAAGETVVTPDGVWMGANWVRLPGQEDAESGVLEREQEIQTLREEVEAAEARVQEAEGRLADARGGAAEAERRRDELAAELGPLHRRHADLQARLEHRREALDRARARREELASERSRLVEQRDAAREEQEEAAAAAEEAAAGAATAAERAAEVEAQQQDQREQLERAGERLREARERRYDLSGKLESARTALESVREQLRRAEEQRERYARRREELASALAGDEDPVAELTEKRETLLARRSEAETQLAEARSQAEHLDHQLREQEQARTEAEQRAERLREGLEALRLETGELRVHRSHEADALAELGESEADVAERLAEDATVDAWEKALEQTTERIRRLGSVNLAAIDECQQLEERRGYLDEQHADLNEALETLETAIRRIDRETRARFRETFDQVNEGLGRFFPRLFGGGRAYLELTDDDLLSTGVVVMAQPPGKRVSSIHLLSGGEKALTAVALVFAIFNLNPAPFCLLDEVDAPLDEANVGRFCDLVEEMSEKVQFVLITHNRTTMERASHLLGVTMNEPGVSRLVAVDVDEALDIAEPG</sequence>
<dbReference type="STRING" id="349124.Hhal_1880"/>
<dbReference type="HAMAP" id="MF_01894">
    <property type="entry name" value="Smc_prok"/>
    <property type="match status" value="1"/>
</dbReference>
<dbReference type="CDD" id="cd03278">
    <property type="entry name" value="ABC_SMC_barmotin"/>
    <property type="match status" value="2"/>
</dbReference>
<feature type="compositionally biased region" description="Basic and acidic residues" evidence="7">
    <location>
        <begin position="779"/>
        <end position="795"/>
    </location>
</feature>
<keyword evidence="4 6" id="KW-0175">Coiled coil</keyword>
<dbReference type="HOGENOM" id="CLU_001042_2_2_6"/>
<evidence type="ECO:0000256" key="1">
    <source>
        <dbReference type="ARBA" id="ARBA00022490"/>
    </source>
</evidence>
<dbReference type="Proteomes" id="UP000000647">
    <property type="component" value="Chromosome"/>
</dbReference>
<dbReference type="EMBL" id="CP000544">
    <property type="protein sequence ID" value="ABM62644.1"/>
    <property type="molecule type" value="Genomic_DNA"/>
</dbReference>
<evidence type="ECO:0000256" key="6">
    <source>
        <dbReference type="HAMAP-Rule" id="MF_01894"/>
    </source>
</evidence>
<proteinExistence type="inferred from homology"/>
<dbReference type="RefSeq" id="WP_011814666.1">
    <property type="nucleotide sequence ID" value="NC_008789.1"/>
</dbReference>
<dbReference type="InterPro" id="IPR024704">
    <property type="entry name" value="SMC"/>
</dbReference>
<dbReference type="GO" id="GO:0006260">
    <property type="term" value="P:DNA replication"/>
    <property type="evidence" value="ECO:0007669"/>
    <property type="project" value="UniProtKB-UniRule"/>
</dbReference>
<dbReference type="GO" id="GO:0005524">
    <property type="term" value="F:ATP binding"/>
    <property type="evidence" value="ECO:0007669"/>
    <property type="project" value="UniProtKB-UniRule"/>
</dbReference>
<keyword evidence="3 6" id="KW-0067">ATP-binding</keyword>
<dbReference type="SUPFAM" id="SSF75553">
    <property type="entry name" value="Smc hinge domain"/>
    <property type="match status" value="1"/>
</dbReference>
<comment type="similarity">
    <text evidence="6">Belongs to the SMC family.</text>
</comment>
<dbReference type="GO" id="GO:0005694">
    <property type="term" value="C:chromosome"/>
    <property type="evidence" value="ECO:0007669"/>
    <property type="project" value="InterPro"/>
</dbReference>
<evidence type="ECO:0000313" key="9">
    <source>
        <dbReference type="EMBL" id="ABM62644.1"/>
    </source>
</evidence>
<accession>A1WY82</accession>
<dbReference type="InterPro" id="IPR011890">
    <property type="entry name" value="SMC_prok"/>
</dbReference>
<dbReference type="GO" id="GO:0007062">
    <property type="term" value="P:sister chromatid cohesion"/>
    <property type="evidence" value="ECO:0007669"/>
    <property type="project" value="InterPro"/>
</dbReference>
<protein>
    <recommendedName>
        <fullName evidence="6">Chromosome partition protein Smc</fullName>
    </recommendedName>
</protein>
<dbReference type="NCBIfam" id="TIGR02168">
    <property type="entry name" value="SMC_prok_B"/>
    <property type="match status" value="1"/>
</dbReference>
<dbReference type="InterPro" id="IPR003395">
    <property type="entry name" value="RecF/RecN/SMC_N"/>
</dbReference>
<dbReference type="InterPro" id="IPR036277">
    <property type="entry name" value="SMC_hinge_sf"/>
</dbReference>
<feature type="region of interest" description="Disordered" evidence="7">
    <location>
        <begin position="729"/>
        <end position="795"/>
    </location>
</feature>
<dbReference type="eggNOG" id="COG1196">
    <property type="taxonomic scope" value="Bacteria"/>
</dbReference>
<dbReference type="GO" id="GO:0007059">
    <property type="term" value="P:chromosome segregation"/>
    <property type="evidence" value="ECO:0007669"/>
    <property type="project" value="UniProtKB-UniRule"/>
</dbReference>
<organism evidence="9 10">
    <name type="scientific">Halorhodospira halophila (strain DSM 244 / SL1)</name>
    <name type="common">Ectothiorhodospira halophila (strain DSM 244 / SL1)</name>
    <dbReference type="NCBI Taxonomy" id="349124"/>
    <lineage>
        <taxon>Bacteria</taxon>
        <taxon>Pseudomonadati</taxon>
        <taxon>Pseudomonadota</taxon>
        <taxon>Gammaproteobacteria</taxon>
        <taxon>Chromatiales</taxon>
        <taxon>Ectothiorhodospiraceae</taxon>
        <taxon>Halorhodospira</taxon>
    </lineage>
</organism>
<feature type="domain" description="RecF/RecN/SMC N-terminal" evidence="8">
    <location>
        <begin position="2"/>
        <end position="1148"/>
    </location>
</feature>
<evidence type="ECO:0000256" key="5">
    <source>
        <dbReference type="ARBA" id="ARBA00023125"/>
    </source>
</evidence>
<feature type="compositionally biased region" description="Low complexity" evidence="7">
    <location>
        <begin position="752"/>
        <end position="778"/>
    </location>
</feature>
<comment type="domain">
    <text evidence="6">Contains large globular domains required for ATP hydrolysis at each terminus and a third globular domain forming a flexible hinge near the middle of the molecule. These domains are separated by coiled-coil structures.</text>
</comment>
<evidence type="ECO:0000313" key="10">
    <source>
        <dbReference type="Proteomes" id="UP000000647"/>
    </source>
</evidence>
<dbReference type="Gene3D" id="3.40.50.300">
    <property type="entry name" value="P-loop containing nucleotide triphosphate hydrolases"/>
    <property type="match status" value="2"/>
</dbReference>
<gene>
    <name evidence="6" type="primary">smc</name>
    <name evidence="9" type="ordered locus">Hhal_1880</name>
</gene>
<dbReference type="GO" id="GO:0005737">
    <property type="term" value="C:cytoplasm"/>
    <property type="evidence" value="ECO:0007669"/>
    <property type="project" value="UniProtKB-SubCell"/>
</dbReference>
<dbReference type="AlphaFoldDB" id="A1WY82"/>
<dbReference type="OrthoDB" id="9808768at2"/>
<dbReference type="Pfam" id="PF02463">
    <property type="entry name" value="SMC_N"/>
    <property type="match status" value="1"/>
</dbReference>
<keyword evidence="2 6" id="KW-0547">Nucleotide-binding</keyword>
<reference evidence="9 10" key="2">
    <citation type="journal article" date="2013" name="Stand. Genomic Sci.">
        <title>Complete genome sequence of Halorhodospira halophila SL1.</title>
        <authorList>
            <person name="Challacombe J.F."/>
            <person name="Majid S."/>
            <person name="Deole R."/>
            <person name="Brettin T.S."/>
            <person name="Bruce D."/>
            <person name="Delano S.F."/>
            <person name="Detter J.C."/>
            <person name="Gleasner C.D."/>
            <person name="Han C.S."/>
            <person name="Misra M."/>
            <person name="Reitenga K.G."/>
            <person name="Mikhailova N."/>
            <person name="Woyke T."/>
            <person name="Pitluck S."/>
            <person name="Nolan M."/>
            <person name="Land M.L."/>
            <person name="Saunders E."/>
            <person name="Tapia R."/>
            <person name="Lapidus A."/>
            <person name="Ivanova N."/>
            <person name="Hoff W.D."/>
        </authorList>
    </citation>
    <scope>NUCLEOTIDE SEQUENCE [LARGE SCALE GENOMIC DNA]</scope>
    <source>
        <strain evidence="10">DSM 244 / SL1</strain>
    </source>
</reference>
<feature type="coiled-coil region" evidence="6">
    <location>
        <begin position="405"/>
        <end position="486"/>
    </location>
</feature>
<feature type="coiled-coil region" evidence="6">
    <location>
        <begin position="251"/>
        <end position="282"/>
    </location>
</feature>
<feature type="binding site" evidence="6">
    <location>
        <begin position="32"/>
        <end position="39"/>
    </location>
    <ligand>
        <name>ATP</name>
        <dbReference type="ChEBI" id="CHEBI:30616"/>
    </ligand>
</feature>
<name>A1WY82_HALHL</name>
<evidence type="ECO:0000259" key="8">
    <source>
        <dbReference type="Pfam" id="PF02463"/>
    </source>
</evidence>
<dbReference type="PANTHER" id="PTHR43977">
    <property type="entry name" value="STRUCTURAL MAINTENANCE OF CHROMOSOMES PROTEIN 3"/>
    <property type="match status" value="1"/>
</dbReference>
<dbReference type="InterPro" id="IPR027417">
    <property type="entry name" value="P-loop_NTPase"/>
</dbReference>
<feature type="region of interest" description="Disordered" evidence="7">
    <location>
        <begin position="355"/>
        <end position="403"/>
    </location>
</feature>
<keyword evidence="10" id="KW-1185">Reference proteome</keyword>
<evidence type="ECO:0000256" key="4">
    <source>
        <dbReference type="ARBA" id="ARBA00023054"/>
    </source>
</evidence>
<dbReference type="KEGG" id="hha:Hhal_1880"/>
<dbReference type="PIRSF" id="PIRSF005719">
    <property type="entry name" value="SMC"/>
    <property type="match status" value="1"/>
</dbReference>
<feature type="compositionally biased region" description="Basic and acidic residues" evidence="7">
    <location>
        <begin position="729"/>
        <end position="747"/>
    </location>
</feature>